<dbReference type="InterPro" id="IPR045584">
    <property type="entry name" value="Pilin-like"/>
</dbReference>
<dbReference type="Pfam" id="PF07963">
    <property type="entry name" value="N_methyl"/>
    <property type="match status" value="1"/>
</dbReference>
<keyword evidence="5 6" id="KW-0472">Membrane</keyword>
<dbReference type="PANTHER" id="PTHR30093:SF44">
    <property type="entry name" value="TYPE II SECRETION SYSTEM CORE PROTEIN G"/>
    <property type="match status" value="1"/>
</dbReference>
<dbReference type="InterPro" id="IPR012902">
    <property type="entry name" value="N_methyl_site"/>
</dbReference>
<dbReference type="NCBIfam" id="TIGR02532">
    <property type="entry name" value="IV_pilin_GFxxxE"/>
    <property type="match status" value="1"/>
</dbReference>
<proteinExistence type="predicted"/>
<evidence type="ECO:0000313" key="7">
    <source>
        <dbReference type="EMBL" id="GAG18810.1"/>
    </source>
</evidence>
<evidence type="ECO:0000256" key="6">
    <source>
        <dbReference type="SAM" id="Phobius"/>
    </source>
</evidence>
<evidence type="ECO:0000256" key="2">
    <source>
        <dbReference type="ARBA" id="ARBA00022481"/>
    </source>
</evidence>
<evidence type="ECO:0000256" key="4">
    <source>
        <dbReference type="ARBA" id="ARBA00022989"/>
    </source>
</evidence>
<organism evidence="7">
    <name type="scientific">marine sediment metagenome</name>
    <dbReference type="NCBI Taxonomy" id="412755"/>
    <lineage>
        <taxon>unclassified sequences</taxon>
        <taxon>metagenomes</taxon>
        <taxon>ecological metagenomes</taxon>
    </lineage>
</organism>
<sequence>MFKMMRNKKGFTLVELMVVAVIVAILAAVAIPLMMGNKVRAMASEAEAALGHIRTAMRAHYAENDTYVIGGVAVVAAAPELAAGYVPGLRAQAAPAPGDLDGRFFSEECYEIILTTATGFTALCTWNDSVVSAAFTPKAADVVGTDNTTSIDHLGEIVRVGY</sequence>
<dbReference type="PANTHER" id="PTHR30093">
    <property type="entry name" value="GENERAL SECRETION PATHWAY PROTEIN G"/>
    <property type="match status" value="1"/>
</dbReference>
<gene>
    <name evidence="7" type="ORF">S01H1_50896</name>
</gene>
<evidence type="ECO:0000256" key="1">
    <source>
        <dbReference type="ARBA" id="ARBA00004167"/>
    </source>
</evidence>
<keyword evidence="2" id="KW-0488">Methylation</keyword>
<dbReference type="SUPFAM" id="SSF54523">
    <property type="entry name" value="Pili subunits"/>
    <property type="match status" value="1"/>
</dbReference>
<accession>X0VKL5</accession>
<dbReference type="AlphaFoldDB" id="X0VKL5"/>
<dbReference type="Gene3D" id="3.30.700.10">
    <property type="entry name" value="Glycoprotein, Type 4 Pilin"/>
    <property type="match status" value="1"/>
</dbReference>
<comment type="subcellular location">
    <subcellularLocation>
        <location evidence="1">Membrane</location>
        <topology evidence="1">Single-pass membrane protein</topology>
    </subcellularLocation>
</comment>
<name>X0VKL5_9ZZZZ</name>
<keyword evidence="3 6" id="KW-0812">Transmembrane</keyword>
<evidence type="ECO:0008006" key="8">
    <source>
        <dbReference type="Google" id="ProtNLM"/>
    </source>
</evidence>
<keyword evidence="4 6" id="KW-1133">Transmembrane helix</keyword>
<protein>
    <recommendedName>
        <fullName evidence="8">Type II secretion system protein GspG C-terminal domain-containing protein</fullName>
    </recommendedName>
</protein>
<evidence type="ECO:0000256" key="3">
    <source>
        <dbReference type="ARBA" id="ARBA00022692"/>
    </source>
</evidence>
<reference evidence="7" key="1">
    <citation type="journal article" date="2014" name="Front. Microbiol.">
        <title>High frequency of phylogenetically diverse reductive dehalogenase-homologous genes in deep subseafloor sedimentary metagenomes.</title>
        <authorList>
            <person name="Kawai M."/>
            <person name="Futagami T."/>
            <person name="Toyoda A."/>
            <person name="Takaki Y."/>
            <person name="Nishi S."/>
            <person name="Hori S."/>
            <person name="Arai W."/>
            <person name="Tsubouchi T."/>
            <person name="Morono Y."/>
            <person name="Uchiyama I."/>
            <person name="Ito T."/>
            <person name="Fujiyama A."/>
            <person name="Inagaki F."/>
            <person name="Takami H."/>
        </authorList>
    </citation>
    <scope>NUCLEOTIDE SEQUENCE</scope>
    <source>
        <strain evidence="7">Expedition CK06-06</strain>
    </source>
</reference>
<dbReference type="EMBL" id="BARS01032817">
    <property type="protein sequence ID" value="GAG18810.1"/>
    <property type="molecule type" value="Genomic_DNA"/>
</dbReference>
<evidence type="ECO:0000256" key="5">
    <source>
        <dbReference type="ARBA" id="ARBA00023136"/>
    </source>
</evidence>
<dbReference type="PROSITE" id="PS00409">
    <property type="entry name" value="PROKAR_NTER_METHYL"/>
    <property type="match status" value="1"/>
</dbReference>
<dbReference type="GO" id="GO:0016020">
    <property type="term" value="C:membrane"/>
    <property type="evidence" value="ECO:0007669"/>
    <property type="project" value="UniProtKB-SubCell"/>
</dbReference>
<comment type="caution">
    <text evidence="7">The sequence shown here is derived from an EMBL/GenBank/DDBJ whole genome shotgun (WGS) entry which is preliminary data.</text>
</comment>
<feature type="transmembrane region" description="Helical" evidence="6">
    <location>
        <begin position="12"/>
        <end position="35"/>
    </location>
</feature>